<evidence type="ECO:0000256" key="5">
    <source>
        <dbReference type="ARBA" id="ARBA00048378"/>
    </source>
</evidence>
<dbReference type="GO" id="GO:0046872">
    <property type="term" value="F:metal ion binding"/>
    <property type="evidence" value="ECO:0007669"/>
    <property type="project" value="UniProtKB-KW"/>
</dbReference>
<organism evidence="9 10">
    <name type="scientific">Lepeophtheirus salmonis</name>
    <name type="common">Salmon louse</name>
    <name type="synonym">Caligus salmonis</name>
    <dbReference type="NCBI Taxonomy" id="72036"/>
    <lineage>
        <taxon>Eukaryota</taxon>
        <taxon>Metazoa</taxon>
        <taxon>Ecdysozoa</taxon>
        <taxon>Arthropoda</taxon>
        <taxon>Crustacea</taxon>
        <taxon>Multicrustacea</taxon>
        <taxon>Hexanauplia</taxon>
        <taxon>Copepoda</taxon>
        <taxon>Siphonostomatoida</taxon>
        <taxon>Caligidae</taxon>
        <taxon>Lepeophtheirus</taxon>
    </lineage>
</organism>
<evidence type="ECO:0000313" key="10">
    <source>
        <dbReference type="Proteomes" id="UP000675881"/>
    </source>
</evidence>
<sequence>MIPNTAADPPPRMSEIILICSGTTMKLMDTSPIDFWTWGVNHYYPEQILDEVSFSGIVRFIASGKARRIITMLAKDLLKSQNYSPTPCHYFIKLLESKGLLLRHYTQNIDCLERKAGVSQDLLVEAHGSFASSTCQLCGREGCGGVVKPDIVFFGESLPGRFFQSVQPFASLVNQVQDTTPRLLINMQVVGDEGANDFVMRLMGRGGMDFTSDRRYRDVAEIGTCDDGCKKLAEALGWKEELESLMNK</sequence>
<dbReference type="InterPro" id="IPR003000">
    <property type="entry name" value="Sirtuin"/>
</dbReference>
<evidence type="ECO:0000256" key="7">
    <source>
        <dbReference type="PROSITE-ProRule" id="PRU00236"/>
    </source>
</evidence>
<dbReference type="PROSITE" id="PS50305">
    <property type="entry name" value="SIRTUIN"/>
    <property type="match status" value="1"/>
</dbReference>
<name>A0A7R8D8M8_LEPSM</name>
<comment type="caution">
    <text evidence="7">Lacks conserved residue(s) required for the propagation of feature annotation.</text>
</comment>
<dbReference type="InterPro" id="IPR026590">
    <property type="entry name" value="Ssirtuin_cat_dom"/>
</dbReference>
<dbReference type="Proteomes" id="UP000675881">
    <property type="component" value="Chromosome 9"/>
</dbReference>
<dbReference type="EMBL" id="HG994588">
    <property type="protein sequence ID" value="CAF3036565.1"/>
    <property type="molecule type" value="Genomic_DNA"/>
</dbReference>
<evidence type="ECO:0000256" key="3">
    <source>
        <dbReference type="ARBA" id="ARBA00022833"/>
    </source>
</evidence>
<evidence type="ECO:0000256" key="2">
    <source>
        <dbReference type="ARBA" id="ARBA00022723"/>
    </source>
</evidence>
<dbReference type="GO" id="GO:0070403">
    <property type="term" value="F:NAD+ binding"/>
    <property type="evidence" value="ECO:0007669"/>
    <property type="project" value="InterPro"/>
</dbReference>
<dbReference type="GO" id="GO:0017136">
    <property type="term" value="F:histone deacetylase activity, NAD-dependent"/>
    <property type="evidence" value="ECO:0007669"/>
    <property type="project" value="TreeGrafter"/>
</dbReference>
<dbReference type="EC" id="2.3.1.286" evidence="9"/>
<dbReference type="SUPFAM" id="SSF52467">
    <property type="entry name" value="DHS-like NAD/FAD-binding domain"/>
    <property type="match status" value="1"/>
</dbReference>
<evidence type="ECO:0000313" key="9">
    <source>
        <dbReference type="EMBL" id="CAF3036565.1"/>
    </source>
</evidence>
<keyword evidence="1 9" id="KW-0808">Transferase</keyword>
<keyword evidence="2" id="KW-0479">Metal-binding</keyword>
<feature type="domain" description="Deacetylase sirtuin-type" evidence="8">
    <location>
        <begin position="1"/>
        <end position="239"/>
    </location>
</feature>
<keyword evidence="10" id="KW-1185">Reference proteome</keyword>
<evidence type="ECO:0000256" key="1">
    <source>
        <dbReference type="ARBA" id="ARBA00022679"/>
    </source>
</evidence>
<dbReference type="PANTHER" id="PTHR11085:SF6">
    <property type="entry name" value="NAD-DEPENDENT PROTEIN DEACETYLASE SIRTUIN-2"/>
    <property type="match status" value="1"/>
</dbReference>
<gene>
    <name evidence="9" type="ORF">LSAA_15076</name>
</gene>
<keyword evidence="3" id="KW-0862">Zinc</keyword>
<protein>
    <submittedName>
        <fullName evidence="9">SIRT2</fullName>
        <ecNumber evidence="9">2.3.1.286</ecNumber>
    </submittedName>
</protein>
<reference evidence="9" key="1">
    <citation type="submission" date="2021-02" db="EMBL/GenBank/DDBJ databases">
        <authorList>
            <person name="Bekaert M."/>
        </authorList>
    </citation>
    <scope>NUCLEOTIDE SEQUENCE</scope>
    <source>
        <strain evidence="9">IoA-00</strain>
    </source>
</reference>
<dbReference type="InterPro" id="IPR029035">
    <property type="entry name" value="DHS-like_NAD/FAD-binding_dom"/>
</dbReference>
<dbReference type="PANTHER" id="PTHR11085">
    <property type="entry name" value="NAD-DEPENDENT PROTEIN DEACYLASE SIRTUIN-5, MITOCHONDRIAL-RELATED"/>
    <property type="match status" value="1"/>
</dbReference>
<dbReference type="Pfam" id="PF02146">
    <property type="entry name" value="SIR2"/>
    <property type="match status" value="1"/>
</dbReference>
<proteinExistence type="predicted"/>
<evidence type="ECO:0000256" key="4">
    <source>
        <dbReference type="ARBA" id="ARBA00023027"/>
    </source>
</evidence>
<dbReference type="AlphaFoldDB" id="A0A7R8D8M8"/>
<accession>A0A7R8D8M8</accession>
<dbReference type="Gene3D" id="3.40.50.1220">
    <property type="entry name" value="TPP-binding domain"/>
    <property type="match status" value="2"/>
</dbReference>
<comment type="catalytic activity">
    <reaction evidence="5">
        <text>N(6)-hexadecanoyl-L-lysyl-[protein] + NAD(+) + H2O = 2''-O-hexadecanoyl-ADP-D-ribose + nicotinamide + L-lysyl-[protein]</text>
        <dbReference type="Rhea" id="RHEA:70563"/>
        <dbReference type="Rhea" id="RHEA-COMP:9752"/>
        <dbReference type="Rhea" id="RHEA-COMP:14175"/>
        <dbReference type="ChEBI" id="CHEBI:15377"/>
        <dbReference type="ChEBI" id="CHEBI:17154"/>
        <dbReference type="ChEBI" id="CHEBI:29969"/>
        <dbReference type="ChEBI" id="CHEBI:57540"/>
        <dbReference type="ChEBI" id="CHEBI:138936"/>
        <dbReference type="ChEBI" id="CHEBI:189673"/>
    </reaction>
    <physiologicalReaction direction="left-to-right" evidence="5">
        <dbReference type="Rhea" id="RHEA:70564"/>
    </physiologicalReaction>
</comment>
<evidence type="ECO:0000259" key="8">
    <source>
        <dbReference type="PROSITE" id="PS50305"/>
    </source>
</evidence>
<dbReference type="InterPro" id="IPR050134">
    <property type="entry name" value="NAD-dep_sirtuin_deacylases"/>
</dbReference>
<dbReference type="FunFam" id="3.40.50.1220:FF:000005">
    <property type="entry name" value="NAD-dependent deacetylase sirtuin-2"/>
    <property type="match status" value="1"/>
</dbReference>
<keyword evidence="9" id="KW-0012">Acyltransferase</keyword>
<evidence type="ECO:0000256" key="6">
    <source>
        <dbReference type="ARBA" id="ARBA00048905"/>
    </source>
</evidence>
<keyword evidence="4" id="KW-0520">NAD</keyword>
<dbReference type="GO" id="GO:0005634">
    <property type="term" value="C:nucleus"/>
    <property type="evidence" value="ECO:0007669"/>
    <property type="project" value="TreeGrafter"/>
</dbReference>
<dbReference type="OrthoDB" id="420264at2759"/>
<comment type="catalytic activity">
    <reaction evidence="6">
        <text>N(6)-tetradecanoyl-L-lysyl-[protein] + NAD(+) + H2O = 2''-O-tetradecanoyl-ADP-D-ribose + nicotinamide + L-lysyl-[protein]</text>
        <dbReference type="Rhea" id="RHEA:70567"/>
        <dbReference type="Rhea" id="RHEA-COMP:9752"/>
        <dbReference type="Rhea" id="RHEA-COMP:15437"/>
        <dbReference type="ChEBI" id="CHEBI:15377"/>
        <dbReference type="ChEBI" id="CHEBI:17154"/>
        <dbReference type="ChEBI" id="CHEBI:29969"/>
        <dbReference type="ChEBI" id="CHEBI:57540"/>
        <dbReference type="ChEBI" id="CHEBI:141129"/>
        <dbReference type="ChEBI" id="CHEBI:189674"/>
    </reaction>
    <physiologicalReaction direction="left-to-right" evidence="6">
        <dbReference type="Rhea" id="RHEA:70568"/>
    </physiologicalReaction>
</comment>